<feature type="transmembrane region" description="Helical" evidence="6">
    <location>
        <begin position="214"/>
        <end position="232"/>
    </location>
</feature>
<feature type="transmembrane region" description="Helical" evidence="6">
    <location>
        <begin position="76"/>
        <end position="100"/>
    </location>
</feature>
<keyword evidence="3 6" id="KW-0812">Transmembrane</keyword>
<keyword evidence="5 6" id="KW-0472">Membrane</keyword>
<name>V8C796_9HELI</name>
<feature type="transmembrane region" description="Helical" evidence="6">
    <location>
        <begin position="49"/>
        <end position="70"/>
    </location>
</feature>
<dbReference type="RefSeq" id="WP_023927808.1">
    <property type="nucleotide sequence ID" value="NZ_KI669454.1"/>
</dbReference>
<proteinExistence type="inferred from homology"/>
<comment type="subcellular location">
    <subcellularLocation>
        <location evidence="1">Membrane</location>
        <topology evidence="1">Multi-pass membrane protein</topology>
    </subcellularLocation>
</comment>
<gene>
    <name evidence="7" type="ORF">HMPREF2086_01082</name>
</gene>
<dbReference type="Proteomes" id="UP000018731">
    <property type="component" value="Unassembled WGS sequence"/>
</dbReference>
<evidence type="ECO:0000256" key="5">
    <source>
        <dbReference type="ARBA" id="ARBA00023136"/>
    </source>
</evidence>
<dbReference type="PATRIC" id="fig|1357400.3.peg.1470"/>
<protein>
    <recommendedName>
        <fullName evidence="9">TerC family protein</fullName>
    </recommendedName>
</protein>
<comment type="similarity">
    <text evidence="2">Belongs to the TerC family.</text>
</comment>
<dbReference type="AlphaFoldDB" id="V8C796"/>
<dbReference type="Pfam" id="PF03741">
    <property type="entry name" value="TerC"/>
    <property type="match status" value="1"/>
</dbReference>
<keyword evidence="4 6" id="KW-1133">Transmembrane helix</keyword>
<keyword evidence="8" id="KW-1185">Reference proteome</keyword>
<evidence type="ECO:0000256" key="6">
    <source>
        <dbReference type="SAM" id="Phobius"/>
    </source>
</evidence>
<dbReference type="STRING" id="1357400.HMPREF2086_01082"/>
<evidence type="ECO:0000256" key="1">
    <source>
        <dbReference type="ARBA" id="ARBA00004141"/>
    </source>
</evidence>
<evidence type="ECO:0000313" key="8">
    <source>
        <dbReference type="Proteomes" id="UP000018731"/>
    </source>
</evidence>
<evidence type="ECO:0000313" key="7">
    <source>
        <dbReference type="EMBL" id="ETD23283.1"/>
    </source>
</evidence>
<dbReference type="GO" id="GO:0016020">
    <property type="term" value="C:membrane"/>
    <property type="evidence" value="ECO:0007669"/>
    <property type="project" value="UniProtKB-SubCell"/>
</dbReference>
<dbReference type="PANTHER" id="PTHR30238">
    <property type="entry name" value="MEMBRANE BOUND PREDICTED REDOX MODULATOR"/>
    <property type="match status" value="1"/>
</dbReference>
<dbReference type="OrthoDB" id="9805314at2"/>
<feature type="transmembrane region" description="Helical" evidence="6">
    <location>
        <begin position="12"/>
        <end position="37"/>
    </location>
</feature>
<evidence type="ECO:0000256" key="3">
    <source>
        <dbReference type="ARBA" id="ARBA00022692"/>
    </source>
</evidence>
<dbReference type="EMBL" id="AZJI01000005">
    <property type="protein sequence ID" value="ETD23283.1"/>
    <property type="molecule type" value="Genomic_DNA"/>
</dbReference>
<dbReference type="PANTHER" id="PTHR30238:SF4">
    <property type="entry name" value="SLL1022 PROTEIN"/>
    <property type="match status" value="1"/>
</dbReference>
<reference evidence="7 8" key="1">
    <citation type="journal article" date="2014" name="Genome Announc.">
        <title>Draft genome sequences of six enterohepatic helicobacter species isolated from humans and one from rhesus macaques.</title>
        <authorList>
            <person name="Shen Z."/>
            <person name="Sheh A."/>
            <person name="Young S.K."/>
            <person name="Abouelliel A."/>
            <person name="Ward D.V."/>
            <person name="Earl A.M."/>
            <person name="Fox J.G."/>
        </authorList>
    </citation>
    <scope>NUCLEOTIDE SEQUENCE [LARGE SCALE GENOMIC DNA]</scope>
    <source>
        <strain evidence="7 8">MIT 99-5501</strain>
    </source>
</reference>
<dbReference type="eggNOG" id="COG0861">
    <property type="taxonomic scope" value="Bacteria"/>
</dbReference>
<dbReference type="HOGENOM" id="CLU_064910_0_0_7"/>
<feature type="transmembrane region" description="Helical" evidence="6">
    <location>
        <begin position="155"/>
        <end position="176"/>
    </location>
</feature>
<evidence type="ECO:0000256" key="4">
    <source>
        <dbReference type="ARBA" id="ARBA00022989"/>
    </source>
</evidence>
<accession>V8C796</accession>
<dbReference type="InterPro" id="IPR005496">
    <property type="entry name" value="Integral_membrane_TerC"/>
</dbReference>
<organism evidence="7 8">
    <name type="scientific">Helicobacter macacae MIT 99-5501</name>
    <dbReference type="NCBI Taxonomy" id="1357400"/>
    <lineage>
        <taxon>Bacteria</taxon>
        <taxon>Pseudomonadati</taxon>
        <taxon>Campylobacterota</taxon>
        <taxon>Epsilonproteobacteria</taxon>
        <taxon>Campylobacterales</taxon>
        <taxon>Helicobacteraceae</taxon>
        <taxon>Helicobacter</taxon>
    </lineage>
</organism>
<evidence type="ECO:0000256" key="2">
    <source>
        <dbReference type="ARBA" id="ARBA00007511"/>
    </source>
</evidence>
<comment type="caution">
    <text evidence="7">The sequence shown here is derived from an EMBL/GenBank/DDBJ whole genome shotgun (WGS) entry which is preliminary data.</text>
</comment>
<evidence type="ECO:0008006" key="9">
    <source>
        <dbReference type="Google" id="ProtNLM"/>
    </source>
</evidence>
<feature type="transmembrane region" description="Helical" evidence="6">
    <location>
        <begin position="126"/>
        <end position="149"/>
    </location>
</feature>
<sequence>MLDIIASPQSWFALISLVLLEIALGVDNLIFLAILVSRLPKAEQKKARILGLSFAGLTRIALLGFLFWLTKLTKPLFYAFGLGISGRDIILILGGVFLLYKSTKEIHELAFGQNLAQSNLPKKPSFWLIIAQIGFLDIIFSLDSVFAAVGMAQHLEVMICAILVAVGVMMFASEWICRVIEAYPSLKILALGFLLIIGVVLIADGLHYEIPKGYVYFAMAFSLLVECINIFSRHNSAKNTKSTSTDSSDSTKSP</sequence>
<feature type="transmembrane region" description="Helical" evidence="6">
    <location>
        <begin position="188"/>
        <end position="208"/>
    </location>
</feature>